<sequence>MKECGLLNFLGNFKFNEGYYSLSSILLTLAFCFLLRVKSIEKISRESPGELGKSIGLDRI</sequence>
<proteinExistence type="predicted"/>
<organism evidence="2">
    <name type="scientific">marine sediment metagenome</name>
    <dbReference type="NCBI Taxonomy" id="412755"/>
    <lineage>
        <taxon>unclassified sequences</taxon>
        <taxon>metagenomes</taxon>
        <taxon>ecological metagenomes</taxon>
    </lineage>
</organism>
<name>X1RBD9_9ZZZZ</name>
<gene>
    <name evidence="2" type="ORF">S06H3_64399</name>
</gene>
<accession>X1RBD9</accession>
<keyword evidence="1" id="KW-0812">Transmembrane</keyword>
<keyword evidence="1" id="KW-1133">Transmembrane helix</keyword>
<comment type="caution">
    <text evidence="2">The sequence shown here is derived from an EMBL/GenBank/DDBJ whole genome shotgun (WGS) entry which is preliminary data.</text>
</comment>
<feature type="non-terminal residue" evidence="2">
    <location>
        <position position="60"/>
    </location>
</feature>
<reference evidence="2" key="1">
    <citation type="journal article" date="2014" name="Front. Microbiol.">
        <title>High frequency of phylogenetically diverse reductive dehalogenase-homologous genes in deep subseafloor sedimentary metagenomes.</title>
        <authorList>
            <person name="Kawai M."/>
            <person name="Futagami T."/>
            <person name="Toyoda A."/>
            <person name="Takaki Y."/>
            <person name="Nishi S."/>
            <person name="Hori S."/>
            <person name="Arai W."/>
            <person name="Tsubouchi T."/>
            <person name="Morono Y."/>
            <person name="Uchiyama I."/>
            <person name="Ito T."/>
            <person name="Fujiyama A."/>
            <person name="Inagaki F."/>
            <person name="Takami H."/>
        </authorList>
    </citation>
    <scope>NUCLEOTIDE SEQUENCE</scope>
    <source>
        <strain evidence="2">Expedition CK06-06</strain>
    </source>
</reference>
<dbReference type="InterPro" id="IPR049343">
    <property type="entry name" value="Transposase_29"/>
</dbReference>
<evidence type="ECO:0000313" key="2">
    <source>
        <dbReference type="EMBL" id="GAI52904.1"/>
    </source>
</evidence>
<keyword evidence="1" id="KW-0472">Membrane</keyword>
<dbReference type="EMBL" id="BARV01043001">
    <property type="protein sequence ID" value="GAI52904.1"/>
    <property type="molecule type" value="Genomic_DNA"/>
</dbReference>
<feature type="transmembrane region" description="Helical" evidence="1">
    <location>
        <begin position="18"/>
        <end position="37"/>
    </location>
</feature>
<evidence type="ECO:0000256" key="1">
    <source>
        <dbReference type="SAM" id="Phobius"/>
    </source>
</evidence>
<dbReference type="AlphaFoldDB" id="X1RBD9"/>
<protein>
    <submittedName>
        <fullName evidence="2">Uncharacterized protein</fullName>
    </submittedName>
</protein>
<dbReference type="Pfam" id="PF21804">
    <property type="entry name" value="Transposase_29"/>
    <property type="match status" value="1"/>
</dbReference>